<dbReference type="OMA" id="WHSPQAW"/>
<keyword evidence="6" id="KW-0472">Membrane</keyword>
<feature type="compositionally biased region" description="Basic and acidic residues" evidence="5">
    <location>
        <begin position="436"/>
        <end position="449"/>
    </location>
</feature>
<evidence type="ECO:0000256" key="1">
    <source>
        <dbReference type="ARBA" id="ARBA00022803"/>
    </source>
</evidence>
<evidence type="ECO:0000256" key="3">
    <source>
        <dbReference type="PROSITE-ProRule" id="PRU00339"/>
    </source>
</evidence>
<feature type="compositionally biased region" description="Polar residues" evidence="5">
    <location>
        <begin position="393"/>
        <end position="402"/>
    </location>
</feature>
<keyword evidence="1 3" id="KW-0802">TPR repeat</keyword>
<dbReference type="SUPFAM" id="SSF48452">
    <property type="entry name" value="TPR-like"/>
    <property type="match status" value="2"/>
</dbReference>
<keyword evidence="4" id="KW-0594">Phospholipid biosynthesis</keyword>
<evidence type="ECO:0000259" key="7">
    <source>
        <dbReference type="SMART" id="SM00563"/>
    </source>
</evidence>
<dbReference type="InterPro" id="IPR004552">
    <property type="entry name" value="AGP_acyltrans"/>
</dbReference>
<feature type="region of interest" description="Disordered" evidence="5">
    <location>
        <begin position="308"/>
        <end position="379"/>
    </location>
</feature>
<comment type="domain">
    <text evidence="4">The HXXXXD motif is essential for acyltransferase activity and may constitute the binding site for the phosphate moiety of the glycerol-3-phosphate.</text>
</comment>
<protein>
    <recommendedName>
        <fullName evidence="4">1-acyl-sn-glycerol-3-phosphate acyltransferase</fullName>
        <ecNumber evidence="4">2.3.1.51</ecNumber>
    </recommendedName>
</protein>
<evidence type="ECO:0000313" key="8">
    <source>
        <dbReference type="EMBL" id="KGO73815.1"/>
    </source>
</evidence>
<dbReference type="GO" id="GO:0031145">
    <property type="term" value="P:anaphase-promoting complex-dependent catabolic process"/>
    <property type="evidence" value="ECO:0007669"/>
    <property type="project" value="TreeGrafter"/>
</dbReference>
<feature type="domain" description="Phospholipid/glycerol acyltransferase" evidence="7">
    <location>
        <begin position="950"/>
        <end position="1067"/>
    </location>
</feature>
<feature type="region of interest" description="Disordered" evidence="5">
    <location>
        <begin position="393"/>
        <end position="465"/>
    </location>
</feature>
<dbReference type="HOGENOM" id="CLU_008850_0_0_1"/>
<feature type="compositionally biased region" description="Low complexity" evidence="5">
    <location>
        <begin position="423"/>
        <end position="433"/>
    </location>
</feature>
<dbReference type="InterPro" id="IPR019734">
    <property type="entry name" value="TPR_rpt"/>
</dbReference>
<dbReference type="Pfam" id="PF12895">
    <property type="entry name" value="ANAPC3"/>
    <property type="match status" value="1"/>
</dbReference>
<dbReference type="NCBIfam" id="TIGR00530">
    <property type="entry name" value="AGP_acyltrn"/>
    <property type="match status" value="1"/>
</dbReference>
<keyword evidence="4" id="KW-0443">Lipid metabolism</keyword>
<comment type="catalytic activity">
    <reaction evidence="4">
        <text>a 1-acyl-sn-glycero-3-phosphate + an acyl-CoA = a 1,2-diacyl-sn-glycero-3-phosphate + CoA</text>
        <dbReference type="Rhea" id="RHEA:19709"/>
        <dbReference type="ChEBI" id="CHEBI:57287"/>
        <dbReference type="ChEBI" id="CHEBI:57970"/>
        <dbReference type="ChEBI" id="CHEBI:58342"/>
        <dbReference type="ChEBI" id="CHEBI:58608"/>
        <dbReference type="EC" id="2.3.1.51"/>
    </reaction>
</comment>
<dbReference type="GO" id="GO:0016567">
    <property type="term" value="P:protein ubiquitination"/>
    <property type="evidence" value="ECO:0007669"/>
    <property type="project" value="TreeGrafter"/>
</dbReference>
<dbReference type="PhylomeDB" id="A0A0A2LB21"/>
<gene>
    <name evidence="8" type="ORF">PITC_035310</name>
</gene>
<dbReference type="Gene3D" id="1.25.40.10">
    <property type="entry name" value="Tetratricopeptide repeat domain"/>
    <property type="match status" value="4"/>
</dbReference>
<dbReference type="PROSITE" id="PS50005">
    <property type="entry name" value="TPR"/>
    <property type="match status" value="6"/>
</dbReference>
<dbReference type="GO" id="GO:0008654">
    <property type="term" value="P:phospholipid biosynthetic process"/>
    <property type="evidence" value="ECO:0007669"/>
    <property type="project" value="UniProtKB-KW"/>
</dbReference>
<comment type="similarity">
    <text evidence="2">Belongs to the APC3/CDC27 family.</text>
</comment>
<proteinExistence type="inferred from homology"/>
<dbReference type="SUPFAM" id="SSF69593">
    <property type="entry name" value="Glycerol-3-phosphate (1)-acyltransferase"/>
    <property type="match status" value="1"/>
</dbReference>
<organism evidence="8 9">
    <name type="scientific">Penicillium italicum</name>
    <name type="common">Blue mold</name>
    <dbReference type="NCBI Taxonomy" id="40296"/>
    <lineage>
        <taxon>Eukaryota</taxon>
        <taxon>Fungi</taxon>
        <taxon>Dikarya</taxon>
        <taxon>Ascomycota</taxon>
        <taxon>Pezizomycotina</taxon>
        <taxon>Eurotiomycetes</taxon>
        <taxon>Eurotiomycetidae</taxon>
        <taxon>Eurotiales</taxon>
        <taxon>Aspergillaceae</taxon>
        <taxon>Penicillium</taxon>
    </lineage>
</organism>
<dbReference type="GO" id="GO:0003841">
    <property type="term" value="F:1-acylglycerol-3-phosphate O-acyltransferase activity"/>
    <property type="evidence" value="ECO:0007669"/>
    <property type="project" value="UniProtKB-UniRule"/>
</dbReference>
<feature type="transmembrane region" description="Helical" evidence="6">
    <location>
        <begin position="813"/>
        <end position="832"/>
    </location>
</feature>
<keyword evidence="4 8" id="KW-0808">Transferase</keyword>
<keyword evidence="6" id="KW-1133">Transmembrane helix</keyword>
<evidence type="ECO:0000256" key="4">
    <source>
        <dbReference type="RuleBase" id="RU361267"/>
    </source>
</evidence>
<keyword evidence="6" id="KW-0812">Transmembrane</keyword>
<dbReference type="InterPro" id="IPR011990">
    <property type="entry name" value="TPR-like_helical_dom_sf"/>
</dbReference>
<evidence type="ECO:0000256" key="6">
    <source>
        <dbReference type="SAM" id="Phobius"/>
    </source>
</evidence>
<dbReference type="SMART" id="SM00028">
    <property type="entry name" value="TPR"/>
    <property type="match status" value="7"/>
</dbReference>
<feature type="repeat" description="TPR" evidence="3">
    <location>
        <begin position="515"/>
        <end position="548"/>
    </location>
</feature>
<accession>A0A0A2LB21</accession>
<dbReference type="GO" id="GO:0007091">
    <property type="term" value="P:metaphase/anaphase transition of mitotic cell cycle"/>
    <property type="evidence" value="ECO:0007669"/>
    <property type="project" value="TreeGrafter"/>
</dbReference>
<dbReference type="GO" id="GO:0051301">
    <property type="term" value="P:cell division"/>
    <property type="evidence" value="ECO:0007669"/>
    <property type="project" value="TreeGrafter"/>
</dbReference>
<evidence type="ECO:0000313" key="9">
    <source>
        <dbReference type="Proteomes" id="UP000030104"/>
    </source>
</evidence>
<evidence type="ECO:0000256" key="5">
    <source>
        <dbReference type="SAM" id="MobiDB-lite"/>
    </source>
</evidence>
<dbReference type="GO" id="GO:0016020">
    <property type="term" value="C:membrane"/>
    <property type="evidence" value="ECO:0007669"/>
    <property type="project" value="InterPro"/>
</dbReference>
<feature type="repeat" description="TPR" evidence="3">
    <location>
        <begin position="617"/>
        <end position="650"/>
    </location>
</feature>
<keyword evidence="4 8" id="KW-0012">Acyltransferase</keyword>
<dbReference type="Pfam" id="PF13181">
    <property type="entry name" value="TPR_8"/>
    <property type="match status" value="1"/>
</dbReference>
<comment type="caution">
    <text evidence="8">The sequence shown here is derived from an EMBL/GenBank/DDBJ whole genome shotgun (WGS) entry which is preliminary data.</text>
</comment>
<dbReference type="EC" id="2.3.1.51" evidence="4"/>
<feature type="transmembrane region" description="Helical" evidence="6">
    <location>
        <begin position="852"/>
        <end position="875"/>
    </location>
</feature>
<keyword evidence="9" id="KW-1185">Reference proteome</keyword>
<dbReference type="STRING" id="40296.A0A0A2LB21"/>
<evidence type="ECO:0000256" key="2">
    <source>
        <dbReference type="ARBA" id="ARBA00038210"/>
    </source>
</evidence>
<reference evidence="8 9" key="1">
    <citation type="journal article" date="2015" name="Mol. Plant Microbe Interact.">
        <title>Genome, transcriptome, and functional analyses of Penicillium expansum provide new insights into secondary metabolism and pathogenicity.</title>
        <authorList>
            <person name="Ballester A.R."/>
            <person name="Marcet-Houben M."/>
            <person name="Levin E."/>
            <person name="Sela N."/>
            <person name="Selma-Lazaro C."/>
            <person name="Carmona L."/>
            <person name="Wisniewski M."/>
            <person name="Droby S."/>
            <person name="Gonzalez-Candelas L."/>
            <person name="Gabaldon T."/>
        </authorList>
    </citation>
    <scope>NUCLEOTIDE SEQUENCE [LARGE SCALE GENOMIC DNA]</scope>
    <source>
        <strain evidence="8 9">PHI-1</strain>
    </source>
</reference>
<feature type="repeat" description="TPR" evidence="3">
    <location>
        <begin position="127"/>
        <end position="160"/>
    </location>
</feature>
<feature type="repeat" description="TPR" evidence="3">
    <location>
        <begin position="583"/>
        <end position="616"/>
    </location>
</feature>
<dbReference type="CDD" id="cd07989">
    <property type="entry name" value="LPLAT_AGPAT-like"/>
    <property type="match status" value="1"/>
</dbReference>
<dbReference type="PANTHER" id="PTHR12558:SF13">
    <property type="entry name" value="CELL DIVISION CYCLE PROTEIN 27 HOMOLOG"/>
    <property type="match status" value="1"/>
</dbReference>
<dbReference type="PROSITE" id="PS50293">
    <property type="entry name" value="TPR_REGION"/>
    <property type="match status" value="1"/>
</dbReference>
<dbReference type="GO" id="GO:0005680">
    <property type="term" value="C:anaphase-promoting complex"/>
    <property type="evidence" value="ECO:0007669"/>
    <property type="project" value="UniProtKB-ARBA"/>
</dbReference>
<feature type="transmembrane region" description="Helical" evidence="6">
    <location>
        <begin position="887"/>
        <end position="910"/>
    </location>
</feature>
<dbReference type="Proteomes" id="UP000030104">
    <property type="component" value="Unassembled WGS sequence"/>
</dbReference>
<dbReference type="Pfam" id="PF01553">
    <property type="entry name" value="Acyltransferase"/>
    <property type="match status" value="1"/>
</dbReference>
<dbReference type="Pfam" id="PF00515">
    <property type="entry name" value="TPR_1"/>
    <property type="match status" value="2"/>
</dbReference>
<dbReference type="OrthoDB" id="329563at2759"/>
<dbReference type="InterPro" id="IPR002123">
    <property type="entry name" value="Plipid/glycerol_acylTrfase"/>
</dbReference>
<dbReference type="EMBL" id="JQGA01000771">
    <property type="protein sequence ID" value="KGO73815.1"/>
    <property type="molecule type" value="Genomic_DNA"/>
</dbReference>
<dbReference type="AlphaFoldDB" id="A0A0A2LB21"/>
<feature type="compositionally biased region" description="Basic and acidic residues" evidence="5">
    <location>
        <begin position="342"/>
        <end position="357"/>
    </location>
</feature>
<dbReference type="SUPFAM" id="SSF81901">
    <property type="entry name" value="HCP-like"/>
    <property type="match status" value="1"/>
</dbReference>
<comment type="similarity">
    <text evidence="4">Belongs to the 1-acyl-sn-glycerol-3-phosphate acyltransferase family.</text>
</comment>
<name>A0A0A2LB21_PENIT</name>
<dbReference type="SMART" id="SM00563">
    <property type="entry name" value="PlsC"/>
    <property type="match status" value="1"/>
</dbReference>
<dbReference type="PANTHER" id="PTHR12558">
    <property type="entry name" value="CELL DIVISION CYCLE 16,23,27"/>
    <property type="match status" value="1"/>
</dbReference>
<sequence>MALSTGHVASQLRHLIYYQLDNNLIRNALFLASRLHAYEPRSFEAQYLLALCHLHNGEVKAAFECSQASGSRGLHAGCAYVFAQTCLDLGKYLDGVTALERSKPLWASKNHWNKHSETQRQHLPDAAAVYSLQGKLWHAHKDLTKAVDCYVEALKLNPFMWDAFLGLCETGVNIRVPNIFQLSPELLAIISSSPEEIATAPDNVAYDEGNFPMQPPGNPESDPFMVSASRGETDTTFGSSALWEKLNGSSVNFAAVSQPVFHDGMETPGAQSSGSDDFRIANGVTDPEAGWEAPLAPARKTRTIQTMSLDHTGQPPPRMRPTGIRPRHKTRTEPETQPTAPVERDPSIVSRFGDRKRTVSGQVAHPLPSSQPTEPGAPQRRSVRLFNQIKPTTSKLSNSTLTGRDGREMKKLRGGPTKGRVGGVPTVGRVVSGNRKPMETPDNDGKDNRTGLAQSHAHVPPLPKNAEKTKELEALDWLLGLFNKLASGYFSLSRYKCADAISSFNSLSQGQRETPWVLSQLGRTYFEQASYTEAAKYFSRVQKLAPSRTEDMEIYSTVLWHLKSDVELAYLAHQLLEADRLCPQAWCAIGNSFSHQRDHDQALKCFKRATMIDPEFAYAFTLQGHEYVANEEYDKALEAYRHGINADNRHYNAWYGLGTVYDKMGKLEFAEQHFRNAASINPTNAVLICCIGLVLEKMNNPQDALVHYGRASSLAPNSVLAKFRKARVLMKLREFKFALAELKVLKDMAPDEANVHYLLGKLYKMLHDKANAIKHFTAALNLDPKAAQYIKDAMESLDDDDMEDEDIALGFDLLFLFSSLIFSPVYGLGLGVSPVRVNKLFLTRPTTVIMSFGSYIASGVSSFVVVTLSLFAIGQKVPRASFAARCLASYGCLLVSAAYGVVVSVCLRLVGYGRVSQWAAGRSFKWLMRFTTGVKFEVIEGEEYLSTRPAVFIGNHQTELDVLMLGYVFPPYCSVTAKKSLRNIPFLGWFMSLSRTVFIDRANRETALKAFDGAAAEMRDHRQSVFIFAEGTRSYSDEPTLLPFKKGAFHLAVKAGVPIVPIVTENYSHIMSPRAWRFNAGTIKIKVLPPIPTQDLTSGDVDSLTQSTRDSMLKTLTAISHAQKDEVDVAGTNSVSSAVEI</sequence>
<dbReference type="Pfam" id="PF14559">
    <property type="entry name" value="TPR_19"/>
    <property type="match status" value="1"/>
</dbReference>
<dbReference type="GO" id="GO:0005737">
    <property type="term" value="C:cytoplasm"/>
    <property type="evidence" value="ECO:0007669"/>
    <property type="project" value="TreeGrafter"/>
</dbReference>
<keyword evidence="4" id="KW-0444">Lipid biosynthesis</keyword>
<keyword evidence="4" id="KW-1208">Phospholipid metabolism</keyword>
<feature type="repeat" description="TPR" evidence="3">
    <location>
        <begin position="753"/>
        <end position="786"/>
    </location>
</feature>
<feature type="repeat" description="TPR" evidence="3">
    <location>
        <begin position="651"/>
        <end position="684"/>
    </location>
</feature>